<evidence type="ECO:0000313" key="2">
    <source>
        <dbReference type="EMBL" id="KOM57569.1"/>
    </source>
</evidence>
<organism evidence="2 3">
    <name type="scientific">Phaseolus angularis</name>
    <name type="common">Azuki bean</name>
    <name type="synonym">Vigna angularis</name>
    <dbReference type="NCBI Taxonomy" id="3914"/>
    <lineage>
        <taxon>Eukaryota</taxon>
        <taxon>Viridiplantae</taxon>
        <taxon>Streptophyta</taxon>
        <taxon>Embryophyta</taxon>
        <taxon>Tracheophyta</taxon>
        <taxon>Spermatophyta</taxon>
        <taxon>Magnoliopsida</taxon>
        <taxon>eudicotyledons</taxon>
        <taxon>Gunneridae</taxon>
        <taxon>Pentapetalae</taxon>
        <taxon>rosids</taxon>
        <taxon>fabids</taxon>
        <taxon>Fabales</taxon>
        <taxon>Fabaceae</taxon>
        <taxon>Papilionoideae</taxon>
        <taxon>50 kb inversion clade</taxon>
        <taxon>NPAAA clade</taxon>
        <taxon>indigoferoid/millettioid clade</taxon>
        <taxon>Phaseoleae</taxon>
        <taxon>Vigna</taxon>
    </lineage>
</organism>
<feature type="region of interest" description="Disordered" evidence="1">
    <location>
        <begin position="183"/>
        <end position="213"/>
    </location>
</feature>
<dbReference type="Gramene" id="KOM57569">
    <property type="protein sequence ID" value="KOM57569"/>
    <property type="gene ID" value="LR48_Vigan11g060200"/>
</dbReference>
<dbReference type="Proteomes" id="UP000053144">
    <property type="component" value="Chromosome 11"/>
</dbReference>
<dbReference type="AlphaFoldDB" id="A0A0L9VS52"/>
<protein>
    <submittedName>
        <fullName evidence="2">Uncharacterized protein</fullName>
    </submittedName>
</protein>
<accession>A0A0L9VS52</accession>
<reference evidence="3" key="1">
    <citation type="journal article" date="2015" name="Proc. Natl. Acad. Sci. U.S.A.">
        <title>Genome sequencing of adzuki bean (Vigna angularis) provides insight into high starch and low fat accumulation and domestication.</title>
        <authorList>
            <person name="Yang K."/>
            <person name="Tian Z."/>
            <person name="Chen C."/>
            <person name="Luo L."/>
            <person name="Zhao B."/>
            <person name="Wang Z."/>
            <person name="Yu L."/>
            <person name="Li Y."/>
            <person name="Sun Y."/>
            <person name="Li W."/>
            <person name="Chen Y."/>
            <person name="Li Y."/>
            <person name="Zhang Y."/>
            <person name="Ai D."/>
            <person name="Zhao J."/>
            <person name="Shang C."/>
            <person name="Ma Y."/>
            <person name="Wu B."/>
            <person name="Wang M."/>
            <person name="Gao L."/>
            <person name="Sun D."/>
            <person name="Zhang P."/>
            <person name="Guo F."/>
            <person name="Wang W."/>
            <person name="Li Y."/>
            <person name="Wang J."/>
            <person name="Varshney R.K."/>
            <person name="Wang J."/>
            <person name="Ling H.Q."/>
            <person name="Wan P."/>
        </authorList>
    </citation>
    <scope>NUCLEOTIDE SEQUENCE</scope>
    <source>
        <strain evidence="3">cv. Jingnong 6</strain>
    </source>
</reference>
<name>A0A0L9VS52_PHAAN</name>
<evidence type="ECO:0000256" key="1">
    <source>
        <dbReference type="SAM" id="MobiDB-lite"/>
    </source>
</evidence>
<gene>
    <name evidence="2" type="ORF">LR48_Vigan11g060200</name>
</gene>
<proteinExistence type="predicted"/>
<dbReference type="EMBL" id="CM003381">
    <property type="protein sequence ID" value="KOM57569.1"/>
    <property type="molecule type" value="Genomic_DNA"/>
</dbReference>
<evidence type="ECO:0000313" key="3">
    <source>
        <dbReference type="Proteomes" id="UP000053144"/>
    </source>
</evidence>
<sequence length="213" mass="24218">MGSQPPPYHPHRRPTSSPSFLAGVVTNMLCRQRETAPSLPLLHREAVIYHQHHEIAAAFDTQSRTPWILHRKHLQEEKPNHRETQNRAAHTHSQSIFFARQHQSETSMSIASPPSSRTTCTTQQTTNISTSFARTTIANRDSSMDAINEHHRCRKTSVTRIQVLPSHSNLHDHHHLLRSASISSEKPAPLHNLHSENAKSRTSMIRSTAEEKR</sequence>